<reference evidence="2 3" key="1">
    <citation type="submission" date="2021-07" db="EMBL/GenBank/DDBJ databases">
        <title>Shewanella sp. nov, isolated from SCS.</title>
        <authorList>
            <person name="Cao W.R."/>
        </authorList>
    </citation>
    <scope>NUCLEOTIDE SEQUENCE [LARGE SCALE GENOMIC DNA]</scope>
    <source>
        <strain evidence="2 3">NR704-98</strain>
    </source>
</reference>
<name>A0ABS7E983_9GAMM</name>
<keyword evidence="3" id="KW-1185">Reference proteome</keyword>
<proteinExistence type="predicted"/>
<accession>A0ABS7E983</accession>
<keyword evidence="1" id="KW-0472">Membrane</keyword>
<dbReference type="InterPro" id="IPR009305">
    <property type="entry name" value="Mpo1-like"/>
</dbReference>
<feature type="transmembrane region" description="Helical" evidence="1">
    <location>
        <begin position="61"/>
        <end position="79"/>
    </location>
</feature>
<sequence length="115" mass="13561">MKMSKPSQSSKNREYATFKAFYPFYLSQHQNTTCRALHYIGSFLVLVILIETLISQNWIQLALLPLVGYGFAWVGHFVFEKNRPATFQYPLYSLFGDWVMFTQRIAKFFQRKSNT</sequence>
<protein>
    <submittedName>
        <fullName evidence="2">DUF962 domain-containing protein</fullName>
    </submittedName>
</protein>
<gene>
    <name evidence="2" type="ORF">K0625_21745</name>
</gene>
<dbReference type="PANTHER" id="PTHR34205">
    <property type="entry name" value="TRANSMEMBRANE PROTEIN"/>
    <property type="match status" value="1"/>
</dbReference>
<keyword evidence="1" id="KW-0812">Transmembrane</keyword>
<comment type="caution">
    <text evidence="2">The sequence shown here is derived from an EMBL/GenBank/DDBJ whole genome shotgun (WGS) entry which is preliminary data.</text>
</comment>
<keyword evidence="1" id="KW-1133">Transmembrane helix</keyword>
<evidence type="ECO:0000256" key="1">
    <source>
        <dbReference type="SAM" id="Phobius"/>
    </source>
</evidence>
<dbReference type="PANTHER" id="PTHR34205:SF2">
    <property type="entry name" value="DUF962 DOMAIN-CONTAINING PROTEIN"/>
    <property type="match status" value="1"/>
</dbReference>
<feature type="transmembrane region" description="Helical" evidence="1">
    <location>
        <begin position="36"/>
        <end position="55"/>
    </location>
</feature>
<dbReference type="Proteomes" id="UP001195963">
    <property type="component" value="Unassembled WGS sequence"/>
</dbReference>
<dbReference type="EMBL" id="JAHZST010000023">
    <property type="protein sequence ID" value="MBW8186249.1"/>
    <property type="molecule type" value="Genomic_DNA"/>
</dbReference>
<organism evidence="2 3">
    <name type="scientific">Shewanella nanhaiensis</name>
    <dbReference type="NCBI Taxonomy" id="2864872"/>
    <lineage>
        <taxon>Bacteria</taxon>
        <taxon>Pseudomonadati</taxon>
        <taxon>Pseudomonadota</taxon>
        <taxon>Gammaproteobacteria</taxon>
        <taxon>Alteromonadales</taxon>
        <taxon>Shewanellaceae</taxon>
        <taxon>Shewanella</taxon>
    </lineage>
</organism>
<evidence type="ECO:0000313" key="3">
    <source>
        <dbReference type="Proteomes" id="UP001195963"/>
    </source>
</evidence>
<dbReference type="Pfam" id="PF06127">
    <property type="entry name" value="Mpo1-like"/>
    <property type="match status" value="1"/>
</dbReference>
<dbReference type="RefSeq" id="WP_220111557.1">
    <property type="nucleotide sequence ID" value="NZ_JAHZST010000023.1"/>
</dbReference>
<evidence type="ECO:0000313" key="2">
    <source>
        <dbReference type="EMBL" id="MBW8186249.1"/>
    </source>
</evidence>